<dbReference type="Pfam" id="PF00092">
    <property type="entry name" value="VWA"/>
    <property type="match status" value="1"/>
</dbReference>
<keyword evidence="4" id="KW-1185">Reference proteome</keyword>
<dbReference type="PANTHER" id="PTHR10579">
    <property type="entry name" value="CALCIUM-ACTIVATED CHLORIDE CHANNEL REGULATOR"/>
    <property type="match status" value="1"/>
</dbReference>
<evidence type="ECO:0000313" key="3">
    <source>
        <dbReference type="EMBL" id="MBE9028783.1"/>
    </source>
</evidence>
<dbReference type="PROSITE" id="PS50234">
    <property type="entry name" value="VWFA"/>
    <property type="match status" value="1"/>
</dbReference>
<dbReference type="Proteomes" id="UP000625316">
    <property type="component" value="Unassembled WGS sequence"/>
</dbReference>
<dbReference type="InterPro" id="IPR051266">
    <property type="entry name" value="CLCR"/>
</dbReference>
<protein>
    <submittedName>
        <fullName evidence="3">von Willebrand factor type A domain-containing protein</fullName>
    </submittedName>
</protein>
<dbReference type="InterPro" id="IPR021908">
    <property type="entry name" value="YfbK_C"/>
</dbReference>
<sequence>MRSNSGSWILNRHKLRQLGALGLLCCTLPIVPTGSSTHATEVARSLPKPPLSNICRGSQQIQTSHPDVRALKYLASKYDVNLPLALPLDAESITQYEFAQALQFVMRRSRRLSQADRATLKRLSQRYNLQQFTARAQRRYSNRVFSSAKPSVSGAAPGSRPAALAPPAVMAPAPMEKALVNQVPAKKPSSGQSAPSAAADRSGITSSRRNPERPQSLVSGRLMPRRERRKDAEYWRRQGQPGNTEGYSAITENPFLQPSSDPLSTFSIDVDTAAYSNMRRFLSRGAMPPKDAIRVEELINYFPYNYSQPRGDQPFSVNTAVVKTPWNPQHKLVRIGLQGKQLEKTPPSNLVFLLDVSGSMNSPNKLPLLKQSMCLLVNQLSAKDNVSIVVYAGSSGVVLPPTPGDQKAKIMSAFERLEAGGSTAGGAGIELAYKQAQKAFIKGGNNRVILATDGDFNVGPSSNAALVRMIEQKRDQGVFLTVLGFGTGNYKDSKMEQLANKGNGNYAYIDTLAEAKKVLVKDLRGTLFTIAKDVKIQVEFNPSKVQAYRLIGYENRALRAQDFNDDKKDAGEIGAGHRVTALYEVVPTGVKGDFKRPSIDPLKYQTVAPATKPANSSDELMQVKLRYKAPDGNTSKLISQPIMDQVNKGDRDLQFSSAVALFGMVLRDSEYKGDAGIADVLQLAQAGRGDDPDGYRSEFIRLVQRYEQIRDRQDN</sequence>
<comment type="caution">
    <text evidence="3">The sequence shown here is derived from an EMBL/GenBank/DDBJ whole genome shotgun (WGS) entry which is preliminary data.</text>
</comment>
<evidence type="ECO:0000313" key="4">
    <source>
        <dbReference type="Proteomes" id="UP000625316"/>
    </source>
</evidence>
<dbReference type="CDD" id="cd01465">
    <property type="entry name" value="vWA_subgroup"/>
    <property type="match status" value="1"/>
</dbReference>
<dbReference type="SUPFAM" id="SSF53300">
    <property type="entry name" value="vWA-like"/>
    <property type="match status" value="1"/>
</dbReference>
<evidence type="ECO:0000256" key="1">
    <source>
        <dbReference type="SAM" id="MobiDB-lite"/>
    </source>
</evidence>
<feature type="domain" description="VWFA" evidence="2">
    <location>
        <begin position="349"/>
        <end position="527"/>
    </location>
</feature>
<dbReference type="SMART" id="SM00327">
    <property type="entry name" value="VWA"/>
    <property type="match status" value="1"/>
</dbReference>
<dbReference type="Pfam" id="PF12034">
    <property type="entry name" value="YfbK_C"/>
    <property type="match status" value="1"/>
</dbReference>
<feature type="region of interest" description="Disordered" evidence="1">
    <location>
        <begin position="183"/>
        <end position="246"/>
    </location>
</feature>
<dbReference type="InterPro" id="IPR022156">
    <property type="entry name" value="Uncharacterised_YfbK_N"/>
</dbReference>
<dbReference type="Pfam" id="PF12450">
    <property type="entry name" value="vWF_A"/>
    <property type="match status" value="1"/>
</dbReference>
<dbReference type="PANTHER" id="PTHR10579:SF43">
    <property type="entry name" value="ZINC FINGER (C3HC4-TYPE RING FINGER) FAMILY PROTEIN"/>
    <property type="match status" value="1"/>
</dbReference>
<accession>A0A928VHN3</accession>
<organism evidence="3 4">
    <name type="scientific">Romeriopsis navalis LEGE 11480</name>
    <dbReference type="NCBI Taxonomy" id="2777977"/>
    <lineage>
        <taxon>Bacteria</taxon>
        <taxon>Bacillati</taxon>
        <taxon>Cyanobacteriota</taxon>
        <taxon>Cyanophyceae</taxon>
        <taxon>Leptolyngbyales</taxon>
        <taxon>Leptolyngbyaceae</taxon>
        <taxon>Romeriopsis</taxon>
        <taxon>Romeriopsis navalis</taxon>
    </lineage>
</organism>
<feature type="compositionally biased region" description="Low complexity" evidence="1">
    <location>
        <begin position="184"/>
        <end position="199"/>
    </location>
</feature>
<gene>
    <name evidence="3" type="ORF">IQ266_03290</name>
</gene>
<dbReference type="InterPro" id="IPR002035">
    <property type="entry name" value="VWF_A"/>
</dbReference>
<dbReference type="Gene3D" id="3.40.50.410">
    <property type="entry name" value="von Willebrand factor, type A domain"/>
    <property type="match status" value="1"/>
</dbReference>
<proteinExistence type="predicted"/>
<reference evidence="3" key="1">
    <citation type="submission" date="2020-10" db="EMBL/GenBank/DDBJ databases">
        <authorList>
            <person name="Castelo-Branco R."/>
            <person name="Eusebio N."/>
            <person name="Adriana R."/>
            <person name="Vieira A."/>
            <person name="Brugerolle De Fraissinette N."/>
            <person name="Rezende De Castro R."/>
            <person name="Schneider M.P."/>
            <person name="Vasconcelos V."/>
            <person name="Leao P.N."/>
        </authorList>
    </citation>
    <scope>NUCLEOTIDE SEQUENCE</scope>
    <source>
        <strain evidence="3">LEGE 11480</strain>
    </source>
</reference>
<dbReference type="EMBL" id="JADEXQ010000007">
    <property type="protein sequence ID" value="MBE9028783.1"/>
    <property type="molecule type" value="Genomic_DNA"/>
</dbReference>
<dbReference type="InterPro" id="IPR036465">
    <property type="entry name" value="vWFA_dom_sf"/>
</dbReference>
<dbReference type="AlphaFoldDB" id="A0A928VHN3"/>
<name>A0A928VHN3_9CYAN</name>
<evidence type="ECO:0000259" key="2">
    <source>
        <dbReference type="PROSITE" id="PS50234"/>
    </source>
</evidence>